<dbReference type="PRINTS" id="PR00368">
    <property type="entry name" value="FADPNR"/>
</dbReference>
<evidence type="ECO:0000256" key="3">
    <source>
        <dbReference type="ARBA" id="ARBA00048132"/>
    </source>
</evidence>
<dbReference type="PRINTS" id="PR00469">
    <property type="entry name" value="PNDRDTASEII"/>
</dbReference>
<dbReference type="Pfam" id="PF00072">
    <property type="entry name" value="Response_reg"/>
    <property type="match status" value="1"/>
</dbReference>
<dbReference type="Gene3D" id="3.50.50.60">
    <property type="entry name" value="FAD/NAD(P)-binding domain"/>
    <property type="match status" value="2"/>
</dbReference>
<feature type="domain" description="Response regulatory" evidence="5">
    <location>
        <begin position="11"/>
        <end position="134"/>
    </location>
</feature>
<protein>
    <submittedName>
        <fullName evidence="6">Fused response regulator/thioredoxin-disulfide reductase</fullName>
    </submittedName>
</protein>
<reference evidence="7" key="1">
    <citation type="journal article" date="2019" name="Int. J. Syst. Evol. Microbiol.">
        <title>The Global Catalogue of Microorganisms (GCM) 10K type strain sequencing project: providing services to taxonomists for standard genome sequencing and annotation.</title>
        <authorList>
            <consortium name="The Broad Institute Genomics Platform"/>
            <consortium name="The Broad Institute Genome Sequencing Center for Infectious Disease"/>
            <person name="Wu L."/>
            <person name="Ma J."/>
        </authorList>
    </citation>
    <scope>NUCLEOTIDE SEQUENCE [LARGE SCALE GENOMIC DNA]</scope>
    <source>
        <strain evidence="7">JCM 4866</strain>
    </source>
</reference>
<evidence type="ECO:0000256" key="4">
    <source>
        <dbReference type="PROSITE-ProRule" id="PRU00169"/>
    </source>
</evidence>
<dbReference type="InterPro" id="IPR011006">
    <property type="entry name" value="CheY-like_superfamily"/>
</dbReference>
<sequence length="558" mass="59937">MAQAADTARTVIMTVDDDPGVSRAVARDLRRRYGASYRIVRAESGASALDALRELKLRGDLVAVILADYRMPRMNGIEFLEQALDVYPGARRVLLTAYADTNAAIDAINVVDLDHYLLKPWDPPEEKLYPVLDDLLRAWRSSDFRPVPSTKVVGHRWSARSSHVREFLARNQVPYRWYSSDEPEGRRLLAAAGADGMRLPVVITPDGTPLVEPGAVDLAARVGLATTPTADFYDLVVIGGGPAGLGAAVYGASEGLRTVLVERSATGGQAGQSSRIENYLGFPDGVSGAQLTDRARRQAAKFGAEILTAREVTALEANGAARIVRFSDGSAVAAHSVILATGVSYRQLEAPGCEDLTGCGVFYGSALTEAPSCQGQDVYIVGGANSAGQAAMYLSRGAKSVTLLVRGESLAASMSHYLIQQIEESPNIRVRARTVVEEAHGDGRLERLTLRDVDTGETEQVDAQWMFVFIGAAPLTDWLDGTVLRDERGFILAGPDLTADGRPPEGWELDRPPYHLETSVPGVFVAGDARSESAKRVASAVGEGAMAVMLVHRYLEQS</sequence>
<feature type="modified residue" description="4-aspartylphosphate" evidence="4">
    <location>
        <position position="68"/>
    </location>
</feature>
<keyword evidence="1" id="KW-0285">Flavoprotein</keyword>
<comment type="catalytic activity">
    <reaction evidence="3">
        <text>[thioredoxin]-dithiol + NADP(+) = [thioredoxin]-disulfide + NADPH + H(+)</text>
        <dbReference type="Rhea" id="RHEA:20345"/>
        <dbReference type="Rhea" id="RHEA-COMP:10698"/>
        <dbReference type="Rhea" id="RHEA-COMP:10700"/>
        <dbReference type="ChEBI" id="CHEBI:15378"/>
        <dbReference type="ChEBI" id="CHEBI:29950"/>
        <dbReference type="ChEBI" id="CHEBI:50058"/>
        <dbReference type="ChEBI" id="CHEBI:57783"/>
        <dbReference type="ChEBI" id="CHEBI:58349"/>
        <dbReference type="EC" id="1.8.1.9"/>
    </reaction>
</comment>
<evidence type="ECO:0000256" key="2">
    <source>
        <dbReference type="ARBA" id="ARBA00023002"/>
    </source>
</evidence>
<organism evidence="6 7">
    <name type="scientific">Streptomyces lomondensis</name>
    <dbReference type="NCBI Taxonomy" id="68229"/>
    <lineage>
        <taxon>Bacteria</taxon>
        <taxon>Bacillati</taxon>
        <taxon>Actinomycetota</taxon>
        <taxon>Actinomycetes</taxon>
        <taxon>Kitasatosporales</taxon>
        <taxon>Streptomycetaceae</taxon>
        <taxon>Streptomyces</taxon>
    </lineage>
</organism>
<evidence type="ECO:0000313" key="7">
    <source>
        <dbReference type="Proteomes" id="UP000617743"/>
    </source>
</evidence>
<dbReference type="InterPro" id="IPR036188">
    <property type="entry name" value="FAD/NAD-bd_sf"/>
</dbReference>
<dbReference type="PROSITE" id="PS50110">
    <property type="entry name" value="RESPONSE_REGULATORY"/>
    <property type="match status" value="1"/>
</dbReference>
<dbReference type="InterPro" id="IPR050097">
    <property type="entry name" value="Ferredoxin-NADP_redctase_2"/>
</dbReference>
<evidence type="ECO:0000256" key="1">
    <source>
        <dbReference type="ARBA" id="ARBA00022630"/>
    </source>
</evidence>
<dbReference type="SMART" id="SM00448">
    <property type="entry name" value="REC"/>
    <property type="match status" value="1"/>
</dbReference>
<keyword evidence="2" id="KW-0560">Oxidoreductase</keyword>
<dbReference type="RefSeq" id="WP_190054807.1">
    <property type="nucleotide sequence ID" value="NZ_BMWC01000019.1"/>
</dbReference>
<gene>
    <name evidence="6" type="ORF">GCM10010383_75490</name>
</gene>
<name>A0ABQ2XVP9_9ACTN</name>
<dbReference type="SUPFAM" id="SSF51905">
    <property type="entry name" value="FAD/NAD(P)-binding domain"/>
    <property type="match status" value="1"/>
</dbReference>
<evidence type="ECO:0000313" key="6">
    <source>
        <dbReference type="EMBL" id="GGX34100.1"/>
    </source>
</evidence>
<comment type="caution">
    <text evidence="6">The sequence shown here is derived from an EMBL/GenBank/DDBJ whole genome shotgun (WGS) entry which is preliminary data.</text>
</comment>
<accession>A0ABQ2XVP9</accession>
<dbReference type="SUPFAM" id="SSF52172">
    <property type="entry name" value="CheY-like"/>
    <property type="match status" value="1"/>
</dbReference>
<dbReference type="Pfam" id="PF07992">
    <property type="entry name" value="Pyr_redox_2"/>
    <property type="match status" value="1"/>
</dbReference>
<dbReference type="Proteomes" id="UP000617743">
    <property type="component" value="Unassembled WGS sequence"/>
</dbReference>
<proteinExistence type="predicted"/>
<dbReference type="PANTHER" id="PTHR48105">
    <property type="entry name" value="THIOREDOXIN REDUCTASE 1-RELATED-RELATED"/>
    <property type="match status" value="1"/>
</dbReference>
<dbReference type="InterPro" id="IPR001789">
    <property type="entry name" value="Sig_transdc_resp-reg_receiver"/>
</dbReference>
<evidence type="ECO:0000259" key="5">
    <source>
        <dbReference type="PROSITE" id="PS50110"/>
    </source>
</evidence>
<dbReference type="EMBL" id="BMWC01000019">
    <property type="protein sequence ID" value="GGX34100.1"/>
    <property type="molecule type" value="Genomic_DNA"/>
</dbReference>
<dbReference type="Gene3D" id="3.40.50.2300">
    <property type="match status" value="1"/>
</dbReference>
<dbReference type="InterPro" id="IPR023753">
    <property type="entry name" value="FAD/NAD-binding_dom"/>
</dbReference>
<keyword evidence="7" id="KW-1185">Reference proteome</keyword>
<keyword evidence="4" id="KW-0597">Phosphoprotein</keyword>